<accession>A0A921LQ09</accession>
<feature type="domain" description="GtrA/DPMS transmembrane" evidence="6">
    <location>
        <begin position="14"/>
        <end position="135"/>
    </location>
</feature>
<dbReference type="GO" id="GO:0000271">
    <property type="term" value="P:polysaccharide biosynthetic process"/>
    <property type="evidence" value="ECO:0007669"/>
    <property type="project" value="InterPro"/>
</dbReference>
<comment type="subcellular location">
    <subcellularLocation>
        <location evidence="1">Membrane</location>
        <topology evidence="1">Multi-pass membrane protein</topology>
    </subcellularLocation>
</comment>
<evidence type="ECO:0000313" key="7">
    <source>
        <dbReference type="EMBL" id="HJG29472.1"/>
    </source>
</evidence>
<evidence type="ECO:0000256" key="3">
    <source>
        <dbReference type="ARBA" id="ARBA00022989"/>
    </source>
</evidence>
<proteinExistence type="predicted"/>
<evidence type="ECO:0000313" key="8">
    <source>
        <dbReference type="Proteomes" id="UP000782880"/>
    </source>
</evidence>
<evidence type="ECO:0000256" key="2">
    <source>
        <dbReference type="ARBA" id="ARBA00022692"/>
    </source>
</evidence>
<keyword evidence="2 5" id="KW-0812">Transmembrane</keyword>
<dbReference type="Pfam" id="PF04138">
    <property type="entry name" value="GtrA_DPMS_TM"/>
    <property type="match status" value="1"/>
</dbReference>
<feature type="transmembrane region" description="Helical" evidence="5">
    <location>
        <begin position="83"/>
        <end position="107"/>
    </location>
</feature>
<evidence type="ECO:0000259" key="6">
    <source>
        <dbReference type="Pfam" id="PF04138"/>
    </source>
</evidence>
<keyword evidence="4 5" id="KW-0472">Membrane</keyword>
<sequence>MPALNSAAVRSFGKFSVSSLSSSVVDLAAFSVLCTALRPRLPESLAIIAATVTARVISSLCNYLLNYFLVFHSHTGHGKSASLYTLITVLKTLASALLVAQLAALLPAGVPELAAKIPVDVGLFFVNYLLQKAFVY</sequence>
<evidence type="ECO:0000256" key="5">
    <source>
        <dbReference type="SAM" id="Phobius"/>
    </source>
</evidence>
<organism evidence="7 8">
    <name type="scientific">Subdoligranulum variabile</name>
    <dbReference type="NCBI Taxonomy" id="214851"/>
    <lineage>
        <taxon>Bacteria</taxon>
        <taxon>Bacillati</taxon>
        <taxon>Bacillota</taxon>
        <taxon>Clostridia</taxon>
        <taxon>Eubacteriales</taxon>
        <taxon>Oscillospiraceae</taxon>
        <taxon>Subdoligranulum</taxon>
    </lineage>
</organism>
<feature type="transmembrane region" description="Helical" evidence="5">
    <location>
        <begin position="45"/>
        <end position="71"/>
    </location>
</feature>
<keyword evidence="3 5" id="KW-1133">Transmembrane helix</keyword>
<name>A0A921LQ09_9FIRM</name>
<evidence type="ECO:0000256" key="4">
    <source>
        <dbReference type="ARBA" id="ARBA00023136"/>
    </source>
</evidence>
<gene>
    <name evidence="7" type="ORF">K8V20_12610</name>
</gene>
<reference evidence="7" key="2">
    <citation type="submission" date="2021-09" db="EMBL/GenBank/DDBJ databases">
        <authorList>
            <person name="Gilroy R."/>
        </authorList>
    </citation>
    <scope>NUCLEOTIDE SEQUENCE</scope>
    <source>
        <strain evidence="7">ChiBcec21-2208</strain>
    </source>
</reference>
<evidence type="ECO:0000256" key="1">
    <source>
        <dbReference type="ARBA" id="ARBA00004141"/>
    </source>
</evidence>
<dbReference type="InterPro" id="IPR007267">
    <property type="entry name" value="GtrA_DPMS_TM"/>
</dbReference>
<dbReference type="GO" id="GO:0016020">
    <property type="term" value="C:membrane"/>
    <property type="evidence" value="ECO:0007669"/>
    <property type="project" value="UniProtKB-SubCell"/>
</dbReference>
<protein>
    <submittedName>
        <fullName evidence="7">GtrA family protein</fullName>
    </submittedName>
</protein>
<dbReference type="EMBL" id="DYVE01000321">
    <property type="protein sequence ID" value="HJG29472.1"/>
    <property type="molecule type" value="Genomic_DNA"/>
</dbReference>
<comment type="caution">
    <text evidence="7">The sequence shown here is derived from an EMBL/GenBank/DDBJ whole genome shotgun (WGS) entry which is preliminary data.</text>
</comment>
<dbReference type="Proteomes" id="UP000782880">
    <property type="component" value="Unassembled WGS sequence"/>
</dbReference>
<reference evidence="7" key="1">
    <citation type="journal article" date="2021" name="PeerJ">
        <title>Extensive microbial diversity within the chicken gut microbiome revealed by metagenomics and culture.</title>
        <authorList>
            <person name="Gilroy R."/>
            <person name="Ravi A."/>
            <person name="Getino M."/>
            <person name="Pursley I."/>
            <person name="Horton D.L."/>
            <person name="Alikhan N.F."/>
            <person name="Baker D."/>
            <person name="Gharbi K."/>
            <person name="Hall N."/>
            <person name="Watson M."/>
            <person name="Adriaenssens E.M."/>
            <person name="Foster-Nyarko E."/>
            <person name="Jarju S."/>
            <person name="Secka A."/>
            <person name="Antonio M."/>
            <person name="Oren A."/>
            <person name="Chaudhuri R.R."/>
            <person name="La Ragione R."/>
            <person name="Hildebrand F."/>
            <person name="Pallen M.J."/>
        </authorList>
    </citation>
    <scope>NUCLEOTIDE SEQUENCE</scope>
    <source>
        <strain evidence="7">ChiBcec21-2208</strain>
    </source>
</reference>
<dbReference type="AlphaFoldDB" id="A0A921LQ09"/>
<feature type="transmembrane region" description="Helical" evidence="5">
    <location>
        <begin position="113"/>
        <end position="130"/>
    </location>
</feature>